<dbReference type="InterPro" id="IPR011993">
    <property type="entry name" value="PH-like_dom_sf"/>
</dbReference>
<evidence type="ECO:0000259" key="2">
    <source>
        <dbReference type="Pfam" id="PF07933"/>
    </source>
</evidence>
<dbReference type="GO" id="GO:0006897">
    <property type="term" value="P:endocytosis"/>
    <property type="evidence" value="ECO:0007669"/>
    <property type="project" value="InterPro"/>
</dbReference>
<dbReference type="Gene3D" id="2.30.29.30">
    <property type="entry name" value="Pleckstrin-homology domain (PH domain)/Phosphotyrosine-binding domain (PTB)"/>
    <property type="match status" value="1"/>
</dbReference>
<sequence length="353" mass="37473">MSSIVDPATGRPLPADAIQRVLYVCHPIHVYAIPPLMSMKGYTAAHWTAPDPSGKTKEIFTARLRILETAIPLPTSPARTRPGKTVATSAAPVEPQETVKTDILLEDASSGDLFAAAPYTDAGVVEHAIDSSRFFALRVVGEGKKAVLGIGFEDRSEAFDFGVALQEARKVLGFGAGGASATVDAQKPPTLAPAGAGRRPGIPPSRGRVGAALGGRKPPRQQPQVPEKPADTRPKDYSLKPGQTITVNIGGRQRPEPVSRDPQASDISADQDQKALFSIAPPPGTPSSKDTGNFGNYSAHSVSPFIPPPPGTKDTRTDRRRRPVLASEPKEAQAIEQRNDATVNDDDEFGEFQ</sequence>
<evidence type="ECO:0000313" key="3">
    <source>
        <dbReference type="EMBL" id="WEW60900.1"/>
    </source>
</evidence>
<evidence type="ECO:0000313" key="4">
    <source>
        <dbReference type="Proteomes" id="UP001219355"/>
    </source>
</evidence>
<feature type="compositionally biased region" description="Low complexity" evidence="1">
    <location>
        <begin position="192"/>
        <end position="208"/>
    </location>
</feature>
<dbReference type="Proteomes" id="UP001219355">
    <property type="component" value="Chromosome 4"/>
</dbReference>
<organism evidence="3 4">
    <name type="scientific">Emydomyces testavorans</name>
    <dbReference type="NCBI Taxonomy" id="2070801"/>
    <lineage>
        <taxon>Eukaryota</taxon>
        <taxon>Fungi</taxon>
        <taxon>Dikarya</taxon>
        <taxon>Ascomycota</taxon>
        <taxon>Pezizomycotina</taxon>
        <taxon>Eurotiomycetes</taxon>
        <taxon>Eurotiomycetidae</taxon>
        <taxon>Onygenales</taxon>
        <taxon>Nannizziopsiaceae</taxon>
        <taxon>Emydomyces</taxon>
    </lineage>
</organism>
<feature type="compositionally biased region" description="Basic and acidic residues" evidence="1">
    <location>
        <begin position="228"/>
        <end position="238"/>
    </location>
</feature>
<feature type="compositionally biased region" description="Polar residues" evidence="1">
    <location>
        <begin position="286"/>
        <end position="301"/>
    </location>
</feature>
<name>A0AAF0DLB2_9EURO</name>
<protein>
    <recommendedName>
        <fullName evidence="2">NECAP PHear domain-containing protein</fullName>
    </recommendedName>
</protein>
<proteinExistence type="predicted"/>
<feature type="compositionally biased region" description="Acidic residues" evidence="1">
    <location>
        <begin position="343"/>
        <end position="353"/>
    </location>
</feature>
<feature type="region of interest" description="Disordered" evidence="1">
    <location>
        <begin position="179"/>
        <end position="353"/>
    </location>
</feature>
<dbReference type="SUPFAM" id="SSF50729">
    <property type="entry name" value="PH domain-like"/>
    <property type="match status" value="1"/>
</dbReference>
<dbReference type="Pfam" id="PF07933">
    <property type="entry name" value="DUF1681"/>
    <property type="match status" value="1"/>
</dbReference>
<feature type="compositionally biased region" description="Basic and acidic residues" evidence="1">
    <location>
        <begin position="328"/>
        <end position="339"/>
    </location>
</feature>
<dbReference type="PANTHER" id="PTHR12847">
    <property type="entry name" value="ATP-BINDING CASSETTE ABC TRANSPORTER-RELATED"/>
    <property type="match status" value="1"/>
</dbReference>
<feature type="domain" description="NECAP PHear" evidence="2">
    <location>
        <begin position="18"/>
        <end position="250"/>
    </location>
</feature>
<keyword evidence="4" id="KW-1185">Reference proteome</keyword>
<gene>
    <name evidence="3" type="ORF">PRK78_006388</name>
</gene>
<dbReference type="EMBL" id="CP120630">
    <property type="protein sequence ID" value="WEW60900.1"/>
    <property type="molecule type" value="Genomic_DNA"/>
</dbReference>
<dbReference type="GO" id="GO:0030125">
    <property type="term" value="C:clathrin vesicle coat"/>
    <property type="evidence" value="ECO:0007669"/>
    <property type="project" value="TreeGrafter"/>
</dbReference>
<dbReference type="InterPro" id="IPR012466">
    <property type="entry name" value="NECAP_PHear"/>
</dbReference>
<dbReference type="PANTHER" id="PTHR12847:SF9">
    <property type="entry name" value="NECAP-LIKE PROTEIN CG9132"/>
    <property type="match status" value="1"/>
</dbReference>
<dbReference type="AlphaFoldDB" id="A0AAF0DLB2"/>
<reference evidence="3" key="1">
    <citation type="submission" date="2023-03" db="EMBL/GenBank/DDBJ databases">
        <title>Emydomyces testavorans Genome Sequence.</title>
        <authorList>
            <person name="Hoyer L."/>
        </authorList>
    </citation>
    <scope>NUCLEOTIDE SEQUENCE</scope>
    <source>
        <strain evidence="3">16-2883</strain>
    </source>
</reference>
<accession>A0AAF0DLB2</accession>
<evidence type="ECO:0000256" key="1">
    <source>
        <dbReference type="SAM" id="MobiDB-lite"/>
    </source>
</evidence>